<dbReference type="PANTHER" id="PTHR43864">
    <property type="entry name" value="HYPOXANTHINE/GUANINE PHOSPHORIBOSYLTRANSFERASE"/>
    <property type="match status" value="1"/>
</dbReference>
<dbReference type="EMBL" id="FUZF01000001">
    <property type="protein sequence ID" value="SKB36619.1"/>
    <property type="molecule type" value="Genomic_DNA"/>
</dbReference>
<keyword evidence="4 5" id="KW-0660">Purine salvage</keyword>
<dbReference type="InterPro" id="IPR000836">
    <property type="entry name" value="PRTase_dom"/>
</dbReference>
<organism evidence="7 8">
    <name type="scientific">Sphingobacterium nematocida</name>
    <dbReference type="NCBI Taxonomy" id="1513896"/>
    <lineage>
        <taxon>Bacteria</taxon>
        <taxon>Pseudomonadati</taxon>
        <taxon>Bacteroidota</taxon>
        <taxon>Sphingobacteriia</taxon>
        <taxon>Sphingobacteriales</taxon>
        <taxon>Sphingobacteriaceae</taxon>
        <taxon>Sphingobacterium</taxon>
    </lineage>
</organism>
<dbReference type="UniPathway" id="UPA00602">
    <property type="reaction ID" value="UER00658"/>
</dbReference>
<keyword evidence="2 5" id="KW-0328">Glycosyltransferase</keyword>
<proteinExistence type="inferred from homology"/>
<dbReference type="AlphaFoldDB" id="A0A1T5AP45"/>
<dbReference type="InterPro" id="IPR029057">
    <property type="entry name" value="PRTase-like"/>
</dbReference>
<dbReference type="CDD" id="cd06223">
    <property type="entry name" value="PRTases_typeI"/>
    <property type="match status" value="1"/>
</dbReference>
<protein>
    <recommendedName>
        <fullName evidence="5 6">Xanthine phosphoribosyltransferase</fullName>
        <shortName evidence="5">XPRTase</shortName>
        <ecNumber evidence="5 6">2.4.2.22</ecNumber>
    </recommendedName>
</protein>
<dbReference type="SUPFAM" id="SSF53271">
    <property type="entry name" value="PRTase-like"/>
    <property type="match status" value="1"/>
</dbReference>
<evidence type="ECO:0000256" key="3">
    <source>
        <dbReference type="ARBA" id="ARBA00022679"/>
    </source>
</evidence>
<comment type="subcellular location">
    <subcellularLocation>
        <location evidence="5">Cytoplasm</location>
    </subcellularLocation>
</comment>
<accession>A0A1T5AP45</accession>
<evidence type="ECO:0000256" key="4">
    <source>
        <dbReference type="ARBA" id="ARBA00022726"/>
    </source>
</evidence>
<evidence type="ECO:0000256" key="2">
    <source>
        <dbReference type="ARBA" id="ARBA00022676"/>
    </source>
</evidence>
<dbReference type="EC" id="2.4.2.22" evidence="5 6"/>
<feature type="binding site" evidence="5">
    <location>
        <begin position="167"/>
        <end position="171"/>
    </location>
    <ligand>
        <name>5-phospho-alpha-D-ribose 1-diphosphate</name>
        <dbReference type="ChEBI" id="CHEBI:58017"/>
    </ligand>
</feature>
<dbReference type="HAMAP" id="MF_01184">
    <property type="entry name" value="XPRTase"/>
    <property type="match status" value="1"/>
</dbReference>
<evidence type="ECO:0000256" key="6">
    <source>
        <dbReference type="NCBIfam" id="TIGR01744"/>
    </source>
</evidence>
<evidence type="ECO:0000313" key="8">
    <source>
        <dbReference type="Proteomes" id="UP000190150"/>
    </source>
</evidence>
<dbReference type="GO" id="GO:0006166">
    <property type="term" value="P:purine ribonucleoside salvage"/>
    <property type="evidence" value="ECO:0007669"/>
    <property type="project" value="UniProtKB-KW"/>
</dbReference>
<dbReference type="InterPro" id="IPR050118">
    <property type="entry name" value="Pur/Pyrimidine_PRTase"/>
</dbReference>
<sequence length="230" mass="26162">MITNSIHAISRYRMSHVRRSYSEFWLSRVLVYLCNQIFFEMKLLKDRILKDGKSFDGGILKVDSFINHQMDPILMKSIGVEFVRRFGHLPINKIVTIEASGIAPAIMLGYLLELPVVFVKKAIPKTMENMLTSSVYSYTKDKTYDICVSRDFLTADDQVVFIDDFLANGNAAMGVYELVQKAGARLLGMGFIIEKSFQQGHERLLELGIPIESLARIKNLGDHKVEFEEG</sequence>
<feature type="binding site" evidence="5">
    <location>
        <position position="60"/>
    </location>
    <ligand>
        <name>xanthine</name>
        <dbReference type="ChEBI" id="CHEBI:17712"/>
    </ligand>
</feature>
<evidence type="ECO:0000256" key="1">
    <source>
        <dbReference type="ARBA" id="ARBA00022490"/>
    </source>
</evidence>
<dbReference type="STRING" id="1513896.SAMN05660841_00050"/>
<dbReference type="GO" id="GO:0000310">
    <property type="term" value="F:xanthine phosphoribosyltransferase activity"/>
    <property type="evidence" value="ECO:0007669"/>
    <property type="project" value="UniProtKB-UniRule"/>
</dbReference>
<dbReference type="NCBIfam" id="NF006671">
    <property type="entry name" value="PRK09219.1"/>
    <property type="match status" value="1"/>
</dbReference>
<dbReference type="Gene3D" id="3.40.50.2020">
    <property type="match status" value="1"/>
</dbReference>
<feature type="binding site" evidence="5">
    <location>
        <position position="67"/>
    </location>
    <ligand>
        <name>xanthine</name>
        <dbReference type="ChEBI" id="CHEBI:17712"/>
    </ligand>
</feature>
<dbReference type="InterPro" id="IPR010079">
    <property type="entry name" value="Xanthine_PRibTrfase"/>
</dbReference>
<comment type="pathway">
    <text evidence="5">Purine metabolism; XMP biosynthesis via salvage pathway; XMP from xanthine: step 1/1.</text>
</comment>
<dbReference type="Proteomes" id="UP000190150">
    <property type="component" value="Unassembled WGS sequence"/>
</dbReference>
<keyword evidence="8" id="KW-1185">Reference proteome</keyword>
<dbReference type="NCBIfam" id="TIGR01744">
    <property type="entry name" value="XPRTase"/>
    <property type="match status" value="1"/>
</dbReference>
<keyword evidence="3 5" id="KW-0808">Transferase</keyword>
<dbReference type="GO" id="GO:0032265">
    <property type="term" value="P:XMP salvage"/>
    <property type="evidence" value="ECO:0007669"/>
    <property type="project" value="UniProtKB-UniRule"/>
</dbReference>
<dbReference type="GO" id="GO:0005737">
    <property type="term" value="C:cytoplasm"/>
    <property type="evidence" value="ECO:0007669"/>
    <property type="project" value="UniProtKB-SubCell"/>
</dbReference>
<name>A0A1T5AP45_9SPHI</name>
<feature type="binding site" evidence="5">
    <location>
        <position position="195"/>
    </location>
    <ligand>
        <name>xanthine</name>
        <dbReference type="ChEBI" id="CHEBI:17712"/>
    </ligand>
</feature>
<comment type="catalytic activity">
    <reaction evidence="5">
        <text>XMP + diphosphate = xanthine + 5-phospho-alpha-D-ribose 1-diphosphate</text>
        <dbReference type="Rhea" id="RHEA:10800"/>
        <dbReference type="ChEBI" id="CHEBI:17712"/>
        <dbReference type="ChEBI" id="CHEBI:33019"/>
        <dbReference type="ChEBI" id="CHEBI:57464"/>
        <dbReference type="ChEBI" id="CHEBI:58017"/>
        <dbReference type="EC" id="2.4.2.22"/>
    </reaction>
</comment>
<reference evidence="8" key="1">
    <citation type="submission" date="2017-02" db="EMBL/GenBank/DDBJ databases">
        <authorList>
            <person name="Varghese N."/>
            <person name="Submissions S."/>
        </authorList>
    </citation>
    <scope>NUCLEOTIDE SEQUENCE [LARGE SCALE GENOMIC DNA]</scope>
    <source>
        <strain evidence="8">DSM 24091</strain>
    </source>
</reference>
<dbReference type="GO" id="GO:0046110">
    <property type="term" value="P:xanthine metabolic process"/>
    <property type="evidence" value="ECO:0007669"/>
    <property type="project" value="UniProtKB-UniRule"/>
</dbReference>
<comment type="function">
    <text evidence="5">Converts the preformed base xanthine, a product of nucleic acid breakdown, to xanthosine 5'-monophosphate (XMP), so it can be reused for RNA or DNA synthesis.</text>
</comment>
<keyword evidence="1 5" id="KW-0963">Cytoplasm</keyword>
<gene>
    <name evidence="5" type="primary">xpt</name>
    <name evidence="7" type="ORF">SAMN05660841_00050</name>
</gene>
<comment type="similarity">
    <text evidence="5">Belongs to the purine/pyrimidine phosphoribosyltransferase family. Xpt subfamily.</text>
</comment>
<evidence type="ECO:0000256" key="5">
    <source>
        <dbReference type="HAMAP-Rule" id="MF_01184"/>
    </source>
</evidence>
<evidence type="ECO:0000313" key="7">
    <source>
        <dbReference type="EMBL" id="SKB36619.1"/>
    </source>
</evidence>
<dbReference type="PANTHER" id="PTHR43864:SF1">
    <property type="entry name" value="XANTHINE PHOSPHORIBOSYLTRANSFERASE"/>
    <property type="match status" value="1"/>
</dbReference>
<comment type="subunit">
    <text evidence="5">Homodimer.</text>
</comment>